<organism evidence="1 2">
    <name type="scientific">Granulosicoccus antarcticus IMCC3135</name>
    <dbReference type="NCBI Taxonomy" id="1192854"/>
    <lineage>
        <taxon>Bacteria</taxon>
        <taxon>Pseudomonadati</taxon>
        <taxon>Pseudomonadota</taxon>
        <taxon>Gammaproteobacteria</taxon>
        <taxon>Chromatiales</taxon>
        <taxon>Granulosicoccaceae</taxon>
        <taxon>Granulosicoccus</taxon>
    </lineage>
</organism>
<protein>
    <recommendedName>
        <fullName evidence="3">DUF2783 domain-containing protein</fullName>
    </recommendedName>
</protein>
<evidence type="ECO:0000313" key="2">
    <source>
        <dbReference type="Proteomes" id="UP000250079"/>
    </source>
</evidence>
<gene>
    <name evidence="1" type="ORF">IMCC3135_20600</name>
</gene>
<accession>A0A2Z2P1A5</accession>
<dbReference type="AlphaFoldDB" id="A0A2Z2P1A5"/>
<evidence type="ECO:0008006" key="3">
    <source>
        <dbReference type="Google" id="ProtNLM"/>
    </source>
</evidence>
<keyword evidence="2" id="KW-1185">Reference proteome</keyword>
<proteinExistence type="predicted"/>
<dbReference type="EMBL" id="CP018632">
    <property type="protein sequence ID" value="ASJ74197.1"/>
    <property type="molecule type" value="Genomic_DNA"/>
</dbReference>
<name>A0A2Z2P1A5_9GAMM</name>
<sequence length="68" mass="7470">MTQESPTLNLTPNIADADGFYDELLRAHESLTDEQSDAFNARLVLILCNHIGNRSLITQALAAARLES</sequence>
<dbReference type="OrthoDB" id="6460891at2"/>
<reference evidence="1 2" key="1">
    <citation type="submission" date="2016-12" db="EMBL/GenBank/DDBJ databases">
        <authorList>
            <person name="Song W.-J."/>
            <person name="Kurnit D.M."/>
        </authorList>
    </citation>
    <scope>NUCLEOTIDE SEQUENCE [LARGE SCALE GENOMIC DNA]</scope>
    <source>
        <strain evidence="1 2">IMCC3135</strain>
    </source>
</reference>
<dbReference type="RefSeq" id="WP_088919260.1">
    <property type="nucleotide sequence ID" value="NZ_CP018632.1"/>
</dbReference>
<dbReference type="Pfam" id="PF10932">
    <property type="entry name" value="DUF2783"/>
    <property type="match status" value="1"/>
</dbReference>
<evidence type="ECO:0000313" key="1">
    <source>
        <dbReference type="EMBL" id="ASJ74197.1"/>
    </source>
</evidence>
<dbReference type="Proteomes" id="UP000250079">
    <property type="component" value="Chromosome"/>
</dbReference>
<dbReference type="InterPro" id="IPR021233">
    <property type="entry name" value="DUF2783"/>
</dbReference>
<dbReference type="KEGG" id="gai:IMCC3135_20600"/>